<dbReference type="PROSITE" id="PS50007">
    <property type="entry name" value="PIPLC_X_DOMAIN"/>
    <property type="match status" value="1"/>
</dbReference>
<dbReference type="EMBL" id="CP115149">
    <property type="protein sequence ID" value="WBL37241.1"/>
    <property type="molecule type" value="Genomic_DNA"/>
</dbReference>
<reference evidence="2 3" key="1">
    <citation type="journal article" date="2023" name="ISME J.">
        <title>Thermophilic Dehalococcoidia with unusual traits shed light on an unexpected past.</title>
        <authorList>
            <person name="Palmer M."/>
            <person name="Covington J.K."/>
            <person name="Zhou E.M."/>
            <person name="Thomas S.C."/>
            <person name="Habib N."/>
            <person name="Seymour C.O."/>
            <person name="Lai D."/>
            <person name="Johnston J."/>
            <person name="Hashimi A."/>
            <person name="Jiao J.Y."/>
            <person name="Muok A.R."/>
            <person name="Liu L."/>
            <person name="Xian W.D."/>
            <person name="Zhi X.Y."/>
            <person name="Li M.M."/>
            <person name="Silva L.P."/>
            <person name="Bowen B.P."/>
            <person name="Louie K."/>
            <person name="Briegel A."/>
            <person name="Pett-Ridge J."/>
            <person name="Weber P.K."/>
            <person name="Tocheva E.I."/>
            <person name="Woyke T."/>
            <person name="Northen T.R."/>
            <person name="Mayali X."/>
            <person name="Li W.J."/>
            <person name="Hedlund B.P."/>
        </authorList>
    </citation>
    <scope>NUCLEOTIDE SEQUENCE [LARGE SCALE GENOMIC DNA]</scope>
    <source>
        <strain evidence="2 3">YIM 72310</strain>
    </source>
</reference>
<feature type="transmembrane region" description="Helical" evidence="1">
    <location>
        <begin position="296"/>
        <end position="316"/>
    </location>
</feature>
<dbReference type="Pfam" id="PF26146">
    <property type="entry name" value="PI-PLC_X"/>
    <property type="match status" value="1"/>
</dbReference>
<evidence type="ECO:0000256" key="1">
    <source>
        <dbReference type="SAM" id="Phobius"/>
    </source>
</evidence>
<feature type="transmembrane region" description="Helical" evidence="1">
    <location>
        <begin position="173"/>
        <end position="194"/>
    </location>
</feature>
<dbReference type="PANTHER" id="PTHR13593">
    <property type="match status" value="1"/>
</dbReference>
<feature type="transmembrane region" description="Helical" evidence="1">
    <location>
        <begin position="201"/>
        <end position="222"/>
    </location>
</feature>
<dbReference type="PANTHER" id="PTHR13593:SF140">
    <property type="entry name" value="PLC-LIKE PHOSPHODIESTERASE"/>
    <property type="match status" value="1"/>
</dbReference>
<accession>A0ABY7MCM0</accession>
<evidence type="ECO:0000313" key="2">
    <source>
        <dbReference type="EMBL" id="WBL37241.1"/>
    </source>
</evidence>
<keyword evidence="1" id="KW-0812">Transmembrane</keyword>
<dbReference type="Proteomes" id="UP001212803">
    <property type="component" value="Chromosome"/>
</dbReference>
<evidence type="ECO:0000313" key="3">
    <source>
        <dbReference type="Proteomes" id="UP001212803"/>
    </source>
</evidence>
<feature type="transmembrane region" description="Helical" evidence="1">
    <location>
        <begin position="322"/>
        <end position="341"/>
    </location>
</feature>
<keyword evidence="1" id="KW-1133">Transmembrane helix</keyword>
<dbReference type="Gene3D" id="3.20.20.190">
    <property type="entry name" value="Phosphatidylinositol (PI) phosphodiesterase"/>
    <property type="match status" value="1"/>
</dbReference>
<name>A0ABY7MCM0_9CHLR</name>
<sequence>MPTLVRLSRAAASTLLGVAAALLVTLGVIRLWLADVLYDEDRFAATAVSLMENDTVRGEVRRVVVDQAIDQQPDLLAARPLLETVVDTALTSRPFERILEAAARDLHRAIFSSDRQSFVLNISDISTLAQAGLRAYDPELADRLPGGPNLGTIEVASRGAATRLMEVDRQLRALTWVVLAAAAACFVASGLVGGSFRAASTAFGIGLVGGALLTWLGIAIVAELLETRVPGSRVAREAARETWLAYSRELRSWMWLQATAGVVIASVASSLVANASAREQAAAVGRWFAARWEQRLGRVALSGLGVAAGILLFLSPASTGMLLARAAGIALAYLAGVELLRTLGLAREAARRDAPRAARREAAIPAVFAGGTLAVAGLAVAGLFWLNRDALRAPSSADLVRYDGCNGLEELCDRRLDQVLFPSTHNSMGAAESPGWFLAEHLHPIDRQLRDGIRALLIDVYYGYPTGRGVRTDPTLVIEKLEPYWGPQALEAASRLADTIGPIPPGAKPGLYLCHGYCELGATPFEGVMRDLRAFLRQNPGEVVILVLQDYVDPFDVEKAMTRTGLIDYVAVLEWGQPLPTLRELIETDRRLLVFSENVKDAPAPPWYHDAFTWMQDTPFLFRSAEEFSCEPFRGRPDSPLFLVNHWVSRFPPSTRDALPANSAEVLRSRLERCWQERGMMPNIISVNFSEIGDLIPVVEEFNRRGPRQ</sequence>
<dbReference type="InterPro" id="IPR017946">
    <property type="entry name" value="PLC-like_Pdiesterase_TIM-brl"/>
</dbReference>
<proteinExistence type="predicted"/>
<feature type="transmembrane region" description="Helical" evidence="1">
    <location>
        <begin position="253"/>
        <end position="275"/>
    </location>
</feature>
<keyword evidence="3" id="KW-1185">Reference proteome</keyword>
<protein>
    <submittedName>
        <fullName evidence="2">Uncharacterized protein</fullName>
    </submittedName>
</protein>
<keyword evidence="1" id="KW-0472">Membrane</keyword>
<feature type="transmembrane region" description="Helical" evidence="1">
    <location>
        <begin position="362"/>
        <end position="386"/>
    </location>
</feature>
<feature type="transmembrane region" description="Helical" evidence="1">
    <location>
        <begin position="12"/>
        <end position="33"/>
    </location>
</feature>
<gene>
    <name evidence="2" type="ORF">O0235_06640</name>
</gene>
<dbReference type="RefSeq" id="WP_270057754.1">
    <property type="nucleotide sequence ID" value="NZ_CP115149.1"/>
</dbReference>
<organism evidence="2 3">
    <name type="scientific">Tepidiforma flava</name>
    <dbReference type="NCBI Taxonomy" id="3004094"/>
    <lineage>
        <taxon>Bacteria</taxon>
        <taxon>Bacillati</taxon>
        <taxon>Chloroflexota</taxon>
        <taxon>Tepidiformia</taxon>
        <taxon>Tepidiformales</taxon>
        <taxon>Tepidiformaceae</taxon>
        <taxon>Tepidiforma</taxon>
    </lineage>
</organism>
<dbReference type="InterPro" id="IPR051057">
    <property type="entry name" value="PI-PLC_domain"/>
</dbReference>
<dbReference type="SUPFAM" id="SSF51695">
    <property type="entry name" value="PLC-like phosphodiesterases"/>
    <property type="match status" value="1"/>
</dbReference>